<accession>A0ABY6CPP0</accession>
<protein>
    <submittedName>
        <fullName evidence="2">Uncharacterized protein</fullName>
    </submittedName>
</protein>
<dbReference type="Proteomes" id="UP001065174">
    <property type="component" value="Chromosome"/>
</dbReference>
<dbReference type="PROSITE" id="PS51257">
    <property type="entry name" value="PROKAR_LIPOPROTEIN"/>
    <property type="match status" value="1"/>
</dbReference>
<organism evidence="2 3">
    <name type="scientific">Reichenbachiella agarivorans</name>
    <dbReference type="NCBI Taxonomy" id="2979464"/>
    <lineage>
        <taxon>Bacteria</taxon>
        <taxon>Pseudomonadati</taxon>
        <taxon>Bacteroidota</taxon>
        <taxon>Cytophagia</taxon>
        <taxon>Cytophagales</taxon>
        <taxon>Reichenbachiellaceae</taxon>
        <taxon>Reichenbachiella</taxon>
    </lineage>
</organism>
<keyword evidence="1" id="KW-0175">Coiled coil</keyword>
<evidence type="ECO:0000313" key="2">
    <source>
        <dbReference type="EMBL" id="UXP31739.1"/>
    </source>
</evidence>
<name>A0ABY6CPP0_9BACT</name>
<evidence type="ECO:0000313" key="3">
    <source>
        <dbReference type="Proteomes" id="UP001065174"/>
    </source>
</evidence>
<dbReference type="RefSeq" id="WP_262309178.1">
    <property type="nucleotide sequence ID" value="NZ_CP106679.1"/>
</dbReference>
<evidence type="ECO:0000256" key="1">
    <source>
        <dbReference type="SAM" id="Coils"/>
    </source>
</evidence>
<proteinExistence type="predicted"/>
<gene>
    <name evidence="2" type="ORF">N6H18_15425</name>
</gene>
<reference evidence="2" key="1">
    <citation type="submission" date="2022-09" db="EMBL/GenBank/DDBJ databases">
        <title>Comparative genomics and taxonomic characterization of three novel marine species of genus Reichenbachiella exhibiting antioxidant and polysaccharide degradation activities.</title>
        <authorList>
            <person name="Muhammad N."/>
            <person name="Lee Y.-J."/>
            <person name="Ko J."/>
            <person name="Kim S.-G."/>
        </authorList>
    </citation>
    <scope>NUCLEOTIDE SEQUENCE</scope>
    <source>
        <strain evidence="2">BKB1-1</strain>
    </source>
</reference>
<sequence>MNFRNFTAITLIFLAGCVSKSRETELLQQITELEQSLDDCQNGADKLIAKLRIASEAKEFEEVKSIFSEFEERHPDSEFFAEAKQLNDLAIKTIEKIAEQERLKKQREEEAERKRIEGEKQEKLKALNKLKKNFDDINGTTWYKNPYFTHYTNSNHTSIYIGSKPNVSWLRLTMSYTGEDWIFFEKAFLSYDGDTWEVPFDKYKEKETDNGGGVWEWIDVSVPEHRIDFLMGLANSKNAKMRLSGKYTKTRNLTWNERQGIKDVLNGYKALKEGIK</sequence>
<dbReference type="EMBL" id="CP106679">
    <property type="protein sequence ID" value="UXP31739.1"/>
    <property type="molecule type" value="Genomic_DNA"/>
</dbReference>
<keyword evidence="3" id="KW-1185">Reference proteome</keyword>
<feature type="coiled-coil region" evidence="1">
    <location>
        <begin position="91"/>
        <end position="133"/>
    </location>
</feature>